<comment type="subunit">
    <text evidence="8">Component of the translation initiation factor 2B (eIF2B) complex which is a heterodecamer of two sets of five different subunits: alpha, beta, gamma, delta and epsilon. Subunits alpha, beta and delta comprise a regulatory subcomplex and subunits epsilon and gamma comprise a catalytic subcomplex. Within the complex, the hexameric regulatory complex resides at the center, with the two heterodimeric catalytic subcomplexes bound on opposite sides.</text>
</comment>
<dbReference type="RefSeq" id="XP_025351204.1">
    <property type="nucleotide sequence ID" value="XM_025489575.1"/>
</dbReference>
<dbReference type="InterPro" id="IPR037171">
    <property type="entry name" value="NagB/RpiA_transferase-like"/>
</dbReference>
<evidence type="ECO:0000256" key="8">
    <source>
        <dbReference type="ARBA" id="ARBA00046432"/>
    </source>
</evidence>
<dbReference type="GeneID" id="37011309"/>
<organism evidence="11 12">
    <name type="scientific">Pseudomicrostroma glucosiphilum</name>
    <dbReference type="NCBI Taxonomy" id="1684307"/>
    <lineage>
        <taxon>Eukaryota</taxon>
        <taxon>Fungi</taxon>
        <taxon>Dikarya</taxon>
        <taxon>Basidiomycota</taxon>
        <taxon>Ustilaginomycotina</taxon>
        <taxon>Exobasidiomycetes</taxon>
        <taxon>Microstromatales</taxon>
        <taxon>Microstromatales incertae sedis</taxon>
        <taxon>Pseudomicrostroma</taxon>
    </lineage>
</organism>
<accession>A0A316UGK7</accession>
<sequence>MTTDSMLLSPPPLPAQAAVDRPTQKHLRGLYLSLRRGELRGSTDVALATAKALRRVISGARFTVLEELNNTIRITGAWLQEARRGEQAITNVTLRTLHLVAEESGALLDQSAPLSRSGSMLSSPPPASGYATPVRQNSSFFGSGPNTASTSNVGAYTSSSPLASPPAVGAPHRPGLVSRQDSNFFGQGSTFSIADLVTAGQNANNPIGQNAGGSGLSSGLNSGTSTPALGRGMGAFGMTASDIGFSSFAHPSQRSATQARVDEEGSDEGRENAEGMAEEEDEEEAVESSDEEDDEDESENGEVSHSGTARAPAAPQNAFHLKPLLIQVLQELIDEIETTRSNIARDARDHIHSGEIVLTLGYSATVDAFLKQAARDRTFTVIVTDAGSSKSATLLSHSLPKSIRILSIPHSSIYTLLPRVTKVVLSAHAVLANGGLLAPPGAAAATIAAKTQSTPVLVLAGLHKICGDWRWVGLAGGSGSSIQATGAARAGGGGGGQAPFPALGAAAAAGSTGDRSRSKSLSGAGCSSSSSSISSPLAGDLLTQPPQVFIPLSASSSGYSHGSGSGPAEQTREVLLNEWDYVEPAGVDVLITNTGEFPGSYVYRLIGENFVE</sequence>
<reference evidence="11 12" key="1">
    <citation type="journal article" date="2018" name="Mol. Biol. Evol.">
        <title>Broad Genomic Sampling Reveals a Smut Pathogenic Ancestry of the Fungal Clade Ustilaginomycotina.</title>
        <authorList>
            <person name="Kijpornyongpan T."/>
            <person name="Mondo S.J."/>
            <person name="Barry K."/>
            <person name="Sandor L."/>
            <person name="Lee J."/>
            <person name="Lipzen A."/>
            <person name="Pangilinan J."/>
            <person name="LaButti K."/>
            <person name="Hainaut M."/>
            <person name="Henrissat B."/>
            <person name="Grigoriev I.V."/>
            <person name="Spatafora J.W."/>
            <person name="Aime M.C."/>
        </authorList>
    </citation>
    <scope>NUCLEOTIDE SEQUENCE [LARGE SCALE GENOMIC DNA]</scope>
    <source>
        <strain evidence="11 12">MCA 4718</strain>
    </source>
</reference>
<dbReference type="AlphaFoldDB" id="A0A316UGK7"/>
<dbReference type="GO" id="GO:0003743">
    <property type="term" value="F:translation initiation factor activity"/>
    <property type="evidence" value="ECO:0007669"/>
    <property type="project" value="UniProtKB-KW"/>
</dbReference>
<feature type="compositionally biased region" description="Acidic residues" evidence="10">
    <location>
        <begin position="276"/>
        <end position="300"/>
    </location>
</feature>
<dbReference type="Pfam" id="PF01008">
    <property type="entry name" value="IF-2B"/>
    <property type="match status" value="1"/>
</dbReference>
<comment type="similarity">
    <text evidence="2 9">Belongs to the eIF-2B alpha/beta/delta subunits family.</text>
</comment>
<dbReference type="SUPFAM" id="SSF100950">
    <property type="entry name" value="NagB/RpiA/CoA transferase-like"/>
    <property type="match status" value="1"/>
</dbReference>
<dbReference type="STRING" id="1684307.A0A316UGK7"/>
<evidence type="ECO:0000256" key="5">
    <source>
        <dbReference type="ARBA" id="ARBA00022917"/>
    </source>
</evidence>
<evidence type="ECO:0000256" key="7">
    <source>
        <dbReference type="ARBA" id="ARBA00044228"/>
    </source>
</evidence>
<feature type="region of interest" description="Disordered" evidence="10">
    <location>
        <begin position="111"/>
        <end position="172"/>
    </location>
</feature>
<evidence type="ECO:0000256" key="4">
    <source>
        <dbReference type="ARBA" id="ARBA00022540"/>
    </source>
</evidence>
<protein>
    <recommendedName>
        <fullName evidence="6">Translation initiation factor eIF2B subunit beta</fullName>
    </recommendedName>
    <alternativeName>
        <fullName evidence="7">eIF2B GDP-GTP exchange factor subunit beta</fullName>
    </alternativeName>
</protein>
<keyword evidence="4" id="KW-0396">Initiation factor</keyword>
<dbReference type="PANTHER" id="PTHR45859:SF1">
    <property type="entry name" value="TRANSLATION INITIATION FACTOR EIF-2B SUBUNIT BETA"/>
    <property type="match status" value="1"/>
</dbReference>
<name>A0A316UGK7_9BASI</name>
<dbReference type="OrthoDB" id="269919at2759"/>
<feature type="region of interest" description="Disordered" evidence="10">
    <location>
        <begin position="247"/>
        <end position="314"/>
    </location>
</feature>
<feature type="compositionally biased region" description="Basic and acidic residues" evidence="10">
    <location>
        <begin position="260"/>
        <end position="273"/>
    </location>
</feature>
<evidence type="ECO:0000256" key="2">
    <source>
        <dbReference type="ARBA" id="ARBA00007251"/>
    </source>
</evidence>
<evidence type="ECO:0000313" key="12">
    <source>
        <dbReference type="Proteomes" id="UP000245942"/>
    </source>
</evidence>
<evidence type="ECO:0000256" key="1">
    <source>
        <dbReference type="ARBA" id="ARBA00004514"/>
    </source>
</evidence>
<feature type="compositionally biased region" description="Polar residues" evidence="10">
    <location>
        <begin position="134"/>
        <end position="162"/>
    </location>
</feature>
<feature type="compositionally biased region" description="Polar residues" evidence="10">
    <location>
        <begin position="249"/>
        <end position="258"/>
    </location>
</feature>
<comment type="subcellular location">
    <subcellularLocation>
        <location evidence="1">Cytoplasm</location>
        <location evidence="1">Cytosol</location>
    </subcellularLocation>
</comment>
<gene>
    <name evidence="11" type="ORF">BCV69DRAFT_18243</name>
</gene>
<keyword evidence="5" id="KW-0648">Protein biosynthesis</keyword>
<dbReference type="Proteomes" id="UP000245942">
    <property type="component" value="Unassembled WGS sequence"/>
</dbReference>
<dbReference type="PANTHER" id="PTHR45859">
    <property type="entry name" value="TRANSLATION INITIATION FACTOR EIF-2B SUBUNIT BETA"/>
    <property type="match status" value="1"/>
</dbReference>
<keyword evidence="12" id="KW-1185">Reference proteome</keyword>
<keyword evidence="11" id="KW-0808">Transferase</keyword>
<keyword evidence="3" id="KW-0963">Cytoplasm</keyword>
<evidence type="ECO:0000256" key="3">
    <source>
        <dbReference type="ARBA" id="ARBA00022490"/>
    </source>
</evidence>
<dbReference type="InterPro" id="IPR042529">
    <property type="entry name" value="IF_2B-like_C"/>
</dbReference>
<evidence type="ECO:0000256" key="10">
    <source>
        <dbReference type="SAM" id="MobiDB-lite"/>
    </source>
</evidence>
<evidence type="ECO:0000256" key="6">
    <source>
        <dbReference type="ARBA" id="ARBA00044122"/>
    </source>
</evidence>
<dbReference type="InterPro" id="IPR051855">
    <property type="entry name" value="eIF2B_beta_subunit"/>
</dbReference>
<dbReference type="GO" id="GO:0005085">
    <property type="term" value="F:guanyl-nucleotide exchange factor activity"/>
    <property type="evidence" value="ECO:0007669"/>
    <property type="project" value="TreeGrafter"/>
</dbReference>
<dbReference type="EMBL" id="KZ819321">
    <property type="protein sequence ID" value="PWN24044.1"/>
    <property type="molecule type" value="Genomic_DNA"/>
</dbReference>
<feature type="compositionally biased region" description="Polar residues" evidence="10">
    <location>
        <begin position="112"/>
        <end position="122"/>
    </location>
</feature>
<dbReference type="GO" id="GO:0016740">
    <property type="term" value="F:transferase activity"/>
    <property type="evidence" value="ECO:0007669"/>
    <property type="project" value="UniProtKB-KW"/>
</dbReference>
<evidence type="ECO:0000256" key="9">
    <source>
        <dbReference type="RuleBase" id="RU003814"/>
    </source>
</evidence>
<dbReference type="GO" id="GO:0005851">
    <property type="term" value="C:eukaryotic translation initiation factor 2B complex"/>
    <property type="evidence" value="ECO:0007669"/>
    <property type="project" value="TreeGrafter"/>
</dbReference>
<dbReference type="GO" id="GO:0005829">
    <property type="term" value="C:cytosol"/>
    <property type="evidence" value="ECO:0007669"/>
    <property type="project" value="UniProtKB-SubCell"/>
</dbReference>
<dbReference type="InterPro" id="IPR000649">
    <property type="entry name" value="IF-2B-related"/>
</dbReference>
<proteinExistence type="inferred from homology"/>
<evidence type="ECO:0000313" key="11">
    <source>
        <dbReference type="EMBL" id="PWN24044.1"/>
    </source>
</evidence>
<feature type="region of interest" description="Disordered" evidence="10">
    <location>
        <begin position="509"/>
        <end position="531"/>
    </location>
</feature>
<dbReference type="Gene3D" id="3.40.50.10470">
    <property type="entry name" value="Translation initiation factor eif-2b, domain 2"/>
    <property type="match status" value="1"/>
</dbReference>